<evidence type="ECO:0000313" key="12">
    <source>
        <dbReference type="EMBL" id="SUZ78137.1"/>
    </source>
</evidence>
<evidence type="ECO:0000259" key="11">
    <source>
        <dbReference type="PROSITE" id="PS51900"/>
    </source>
</evidence>
<evidence type="ECO:0000256" key="4">
    <source>
        <dbReference type="ARBA" id="ARBA00022618"/>
    </source>
</evidence>
<dbReference type="InterPro" id="IPR050090">
    <property type="entry name" value="Tyrosine_recombinase_XerCD"/>
</dbReference>
<name>A0A381QJ70_9ZZZZ</name>
<dbReference type="InterPro" id="IPR002104">
    <property type="entry name" value="Integrase_catalytic"/>
</dbReference>
<dbReference type="InterPro" id="IPR023009">
    <property type="entry name" value="Tyrosine_recombinase_XerC/XerD"/>
</dbReference>
<keyword evidence="3" id="KW-0963">Cytoplasm</keyword>
<keyword evidence="5" id="KW-0159">Chromosome partition</keyword>
<feature type="domain" description="Tyr recombinase" evidence="10">
    <location>
        <begin position="110"/>
        <end position="290"/>
    </location>
</feature>
<evidence type="ECO:0008006" key="13">
    <source>
        <dbReference type="Google" id="ProtNLM"/>
    </source>
</evidence>
<dbReference type="GO" id="GO:0005737">
    <property type="term" value="C:cytoplasm"/>
    <property type="evidence" value="ECO:0007669"/>
    <property type="project" value="UniProtKB-SubCell"/>
</dbReference>
<dbReference type="Gene3D" id="1.10.443.10">
    <property type="entry name" value="Intergrase catalytic core"/>
    <property type="match status" value="1"/>
</dbReference>
<dbReference type="NCBIfam" id="NF001399">
    <property type="entry name" value="PRK00283.1"/>
    <property type="match status" value="1"/>
</dbReference>
<dbReference type="CDD" id="cd00798">
    <property type="entry name" value="INT_XerDC_C"/>
    <property type="match status" value="1"/>
</dbReference>
<keyword evidence="8" id="KW-0233">DNA recombination</keyword>
<dbReference type="GO" id="GO:0015074">
    <property type="term" value="P:DNA integration"/>
    <property type="evidence" value="ECO:0007669"/>
    <property type="project" value="UniProtKB-KW"/>
</dbReference>
<dbReference type="EMBL" id="UINC01001342">
    <property type="protein sequence ID" value="SUZ78137.1"/>
    <property type="molecule type" value="Genomic_DNA"/>
</dbReference>
<organism evidence="12">
    <name type="scientific">marine metagenome</name>
    <dbReference type="NCBI Taxonomy" id="408172"/>
    <lineage>
        <taxon>unclassified sequences</taxon>
        <taxon>metagenomes</taxon>
        <taxon>ecological metagenomes</taxon>
    </lineage>
</organism>
<dbReference type="InterPro" id="IPR044068">
    <property type="entry name" value="CB"/>
</dbReference>
<feature type="domain" description="Core-binding (CB)" evidence="11">
    <location>
        <begin position="3"/>
        <end position="89"/>
    </location>
</feature>
<dbReference type="PROSITE" id="PS51898">
    <property type="entry name" value="TYR_RECOMBINASE"/>
    <property type="match status" value="1"/>
</dbReference>
<evidence type="ECO:0000256" key="6">
    <source>
        <dbReference type="ARBA" id="ARBA00022908"/>
    </source>
</evidence>
<dbReference type="PROSITE" id="PS51900">
    <property type="entry name" value="CB"/>
    <property type="match status" value="1"/>
</dbReference>
<dbReference type="InterPro" id="IPR011010">
    <property type="entry name" value="DNA_brk_join_enz"/>
</dbReference>
<comment type="similarity">
    <text evidence="2">Belongs to the 'phage' integrase family. XerC subfamily.</text>
</comment>
<dbReference type="Pfam" id="PF00589">
    <property type="entry name" value="Phage_integrase"/>
    <property type="match status" value="1"/>
</dbReference>
<evidence type="ECO:0000256" key="9">
    <source>
        <dbReference type="ARBA" id="ARBA00023306"/>
    </source>
</evidence>
<keyword evidence="9" id="KW-0131">Cell cycle</keyword>
<accession>A0A381QJ70</accession>
<protein>
    <recommendedName>
        <fullName evidence="13">Tyrosine recombinase XerC</fullName>
    </recommendedName>
</protein>
<proteinExistence type="inferred from homology"/>
<evidence type="ECO:0000256" key="7">
    <source>
        <dbReference type="ARBA" id="ARBA00023125"/>
    </source>
</evidence>
<keyword evidence="6" id="KW-0229">DNA integration</keyword>
<dbReference type="Pfam" id="PF02899">
    <property type="entry name" value="Phage_int_SAM_1"/>
    <property type="match status" value="1"/>
</dbReference>
<evidence type="ECO:0000256" key="2">
    <source>
        <dbReference type="ARBA" id="ARBA00006657"/>
    </source>
</evidence>
<dbReference type="InterPro" id="IPR010998">
    <property type="entry name" value="Integrase_recombinase_N"/>
</dbReference>
<keyword evidence="4" id="KW-0132">Cell division</keyword>
<comment type="subcellular location">
    <subcellularLocation>
        <location evidence="1">Cytoplasm</location>
    </subcellularLocation>
</comment>
<evidence type="ECO:0000259" key="10">
    <source>
        <dbReference type="PROSITE" id="PS51898"/>
    </source>
</evidence>
<dbReference type="SUPFAM" id="SSF56349">
    <property type="entry name" value="DNA breaking-rejoining enzymes"/>
    <property type="match status" value="1"/>
</dbReference>
<dbReference type="GO" id="GO:0003677">
    <property type="term" value="F:DNA binding"/>
    <property type="evidence" value="ECO:0007669"/>
    <property type="project" value="UniProtKB-KW"/>
</dbReference>
<gene>
    <name evidence="12" type="ORF">METZ01_LOCUS30991</name>
</gene>
<dbReference type="HAMAP" id="MF_01808">
    <property type="entry name" value="Recomb_XerC_XerD"/>
    <property type="match status" value="1"/>
</dbReference>
<dbReference type="InterPro" id="IPR004107">
    <property type="entry name" value="Integrase_SAM-like_N"/>
</dbReference>
<dbReference type="PANTHER" id="PTHR30349">
    <property type="entry name" value="PHAGE INTEGRASE-RELATED"/>
    <property type="match status" value="1"/>
</dbReference>
<reference evidence="12" key="1">
    <citation type="submission" date="2018-05" db="EMBL/GenBank/DDBJ databases">
        <authorList>
            <person name="Lanie J.A."/>
            <person name="Ng W.-L."/>
            <person name="Kazmierczak K.M."/>
            <person name="Andrzejewski T.M."/>
            <person name="Davidsen T.M."/>
            <person name="Wayne K.J."/>
            <person name="Tettelin H."/>
            <person name="Glass J.I."/>
            <person name="Rusch D."/>
            <person name="Podicherti R."/>
            <person name="Tsui H.-C.T."/>
            <person name="Winkler M.E."/>
        </authorList>
    </citation>
    <scope>NUCLEOTIDE SEQUENCE</scope>
</reference>
<dbReference type="PANTHER" id="PTHR30349:SF81">
    <property type="entry name" value="TYROSINE RECOMBINASE XERC"/>
    <property type="match status" value="1"/>
</dbReference>
<evidence type="ECO:0000256" key="3">
    <source>
        <dbReference type="ARBA" id="ARBA00022490"/>
    </source>
</evidence>
<dbReference type="NCBIfam" id="TIGR02224">
    <property type="entry name" value="recomb_XerC"/>
    <property type="match status" value="1"/>
</dbReference>
<sequence>MLKNEKNLITKFINHLEIERRLSPLTCKHYRRDIEALYQYCRKSKIDLWKDLNCEHIRDYSAKSYRNGLSSRSIQRRLSATRTFFRYLLREKHVNKNPVESVTAPKSDKRLPENIDADRMAKLLDIKGDGPIFFRDHAILELLYSCGLRLGELTNLNLNDIDFLDKTVHAHGKGNKDRILPIGQYAIHAIKKWRSERHKLAKNNEKALFVSSRGKRLSARSVQSRISHWAKQQGIDSKVYPHLFRHSFATHLLESSHDLRGVQELLGHANISTTQVYTHLDFQHLAQIYDQTHPRAKKRKNK</sequence>
<evidence type="ECO:0000256" key="1">
    <source>
        <dbReference type="ARBA" id="ARBA00004496"/>
    </source>
</evidence>
<dbReference type="InterPro" id="IPR011931">
    <property type="entry name" value="Recomb_XerC"/>
</dbReference>
<dbReference type="InterPro" id="IPR013762">
    <property type="entry name" value="Integrase-like_cat_sf"/>
</dbReference>
<dbReference type="GO" id="GO:0007059">
    <property type="term" value="P:chromosome segregation"/>
    <property type="evidence" value="ECO:0007669"/>
    <property type="project" value="UniProtKB-KW"/>
</dbReference>
<dbReference type="AlphaFoldDB" id="A0A381QJ70"/>
<dbReference type="NCBIfam" id="NF040815">
    <property type="entry name" value="recomb_XerA_Arch"/>
    <property type="match status" value="1"/>
</dbReference>
<dbReference type="GO" id="GO:0006310">
    <property type="term" value="P:DNA recombination"/>
    <property type="evidence" value="ECO:0007669"/>
    <property type="project" value="UniProtKB-KW"/>
</dbReference>
<evidence type="ECO:0000256" key="5">
    <source>
        <dbReference type="ARBA" id="ARBA00022829"/>
    </source>
</evidence>
<keyword evidence="7" id="KW-0238">DNA-binding</keyword>
<evidence type="ECO:0000256" key="8">
    <source>
        <dbReference type="ARBA" id="ARBA00023172"/>
    </source>
</evidence>
<dbReference type="GO" id="GO:0051301">
    <property type="term" value="P:cell division"/>
    <property type="evidence" value="ECO:0007669"/>
    <property type="project" value="UniProtKB-KW"/>
</dbReference>
<dbReference type="Gene3D" id="1.10.150.130">
    <property type="match status" value="1"/>
</dbReference>